<dbReference type="EMBL" id="CP000155">
    <property type="protein sequence ID" value="ABC31994.1"/>
    <property type="molecule type" value="Genomic_DNA"/>
</dbReference>
<dbReference type="OrthoDB" id="9795980at2"/>
<comment type="similarity">
    <text evidence="2">Belongs to the HPF/YfiA ribosome-associated protein family. Short HPF subfamily.</text>
</comment>
<dbReference type="RefSeq" id="WP_011399058.1">
    <property type="nucleotide sequence ID" value="NC_007645.1"/>
</dbReference>
<keyword evidence="1" id="KW-0810">Translation regulation</keyword>
<evidence type="ECO:0000256" key="2">
    <source>
        <dbReference type="ARBA" id="ARBA00038434"/>
    </source>
</evidence>
<dbReference type="eggNOG" id="COG1544">
    <property type="taxonomic scope" value="Bacteria"/>
</dbReference>
<dbReference type="PANTHER" id="PTHR33231">
    <property type="entry name" value="30S RIBOSOMAL PROTEIN"/>
    <property type="match status" value="1"/>
</dbReference>
<evidence type="ECO:0000256" key="3">
    <source>
        <dbReference type="ARBA" id="ARBA00038695"/>
    </source>
</evidence>
<evidence type="ECO:0000313" key="6">
    <source>
        <dbReference type="EMBL" id="ABC31994.1"/>
    </source>
</evidence>
<dbReference type="GO" id="GO:0022627">
    <property type="term" value="C:cytosolic small ribosomal subunit"/>
    <property type="evidence" value="ECO:0007669"/>
    <property type="project" value="TreeGrafter"/>
</dbReference>
<organism evidence="6 7">
    <name type="scientific">Hahella chejuensis (strain KCTC 2396)</name>
    <dbReference type="NCBI Taxonomy" id="349521"/>
    <lineage>
        <taxon>Bacteria</taxon>
        <taxon>Pseudomonadati</taxon>
        <taxon>Pseudomonadota</taxon>
        <taxon>Gammaproteobacteria</taxon>
        <taxon>Oceanospirillales</taxon>
        <taxon>Hahellaceae</taxon>
        <taxon>Hahella</taxon>
    </lineage>
</organism>
<keyword evidence="7" id="KW-1185">Reference proteome</keyword>
<dbReference type="HOGENOM" id="CLU_071472_3_1_6"/>
<evidence type="ECO:0000256" key="5">
    <source>
        <dbReference type="ARBA" id="ARBA00041319"/>
    </source>
</evidence>
<dbReference type="FunFam" id="3.30.160.100:FF:000001">
    <property type="entry name" value="Ribosome hibernation promoting factor"/>
    <property type="match status" value="1"/>
</dbReference>
<proteinExistence type="inferred from homology"/>
<name>Q2SBI0_HAHCH</name>
<dbReference type="Pfam" id="PF02482">
    <property type="entry name" value="Ribosomal_S30AE"/>
    <property type="match status" value="1"/>
</dbReference>
<evidence type="ECO:0000256" key="1">
    <source>
        <dbReference type="ARBA" id="ARBA00022845"/>
    </source>
</evidence>
<dbReference type="AlphaFoldDB" id="Q2SBI0"/>
<dbReference type="InterPro" id="IPR036567">
    <property type="entry name" value="RHF-like"/>
</dbReference>
<accession>Q2SBI0</accession>
<dbReference type="PANTHER" id="PTHR33231:SF1">
    <property type="entry name" value="30S RIBOSOMAL PROTEIN"/>
    <property type="match status" value="1"/>
</dbReference>
<protein>
    <recommendedName>
        <fullName evidence="4">Ribosome hibernation promoting factor</fullName>
    </recommendedName>
    <alternativeName>
        <fullName evidence="5">Hibernation factor HPF</fullName>
    </alternativeName>
</protein>
<evidence type="ECO:0000256" key="4">
    <source>
        <dbReference type="ARBA" id="ARBA00041148"/>
    </source>
</evidence>
<dbReference type="InterPro" id="IPR050574">
    <property type="entry name" value="HPF/YfiA_ribosome-assoc"/>
</dbReference>
<reference evidence="6 7" key="1">
    <citation type="journal article" date="2005" name="Nucleic Acids Res.">
        <title>Genomic blueprint of Hahella chejuensis, a marine microbe producing an algicidal agent.</title>
        <authorList>
            <person name="Jeong H."/>
            <person name="Yim J.H."/>
            <person name="Lee C."/>
            <person name="Choi S.-H."/>
            <person name="Park Y.K."/>
            <person name="Yoon S.H."/>
            <person name="Hur C.-G."/>
            <person name="Kang H.-Y."/>
            <person name="Kim D."/>
            <person name="Lee H.H."/>
            <person name="Park K.H."/>
            <person name="Park S.-H."/>
            <person name="Park H.-S."/>
            <person name="Lee H.K."/>
            <person name="Oh T.K."/>
            <person name="Kim J.F."/>
        </authorList>
    </citation>
    <scope>NUCLEOTIDE SEQUENCE [LARGE SCALE GENOMIC DNA]</scope>
    <source>
        <strain evidence="6 7">KCTC 2396</strain>
    </source>
</reference>
<dbReference type="Proteomes" id="UP000000238">
    <property type="component" value="Chromosome"/>
</dbReference>
<dbReference type="SUPFAM" id="SSF69754">
    <property type="entry name" value="Ribosome binding protein Y (YfiA homologue)"/>
    <property type="match status" value="1"/>
</dbReference>
<dbReference type="KEGG" id="hch:HCH_05322"/>
<dbReference type="GO" id="GO:0045900">
    <property type="term" value="P:negative regulation of translational elongation"/>
    <property type="evidence" value="ECO:0007669"/>
    <property type="project" value="TreeGrafter"/>
</dbReference>
<evidence type="ECO:0000313" key="7">
    <source>
        <dbReference type="Proteomes" id="UP000000238"/>
    </source>
</evidence>
<comment type="subunit">
    <text evidence="3">Associates exclusively with 100S ribosomes, which are dimers of 70S ribosomes.</text>
</comment>
<dbReference type="STRING" id="349521.HCH_05322"/>
<dbReference type="NCBIfam" id="TIGR00741">
    <property type="entry name" value="yfiA"/>
    <property type="match status" value="1"/>
</dbReference>
<gene>
    <name evidence="6" type="ordered locus">HCH_05322</name>
</gene>
<sequence length="102" mass="11706">MQMNITGHQVELTEALKDYVNNKFDKLERHFDSISNVQVTLSIQKQRQIAEATMHISGADLHANAEHEDMYASIDALVDKLDRQILKHKEKHVDRMHGASAR</sequence>
<dbReference type="Gene3D" id="3.30.160.100">
    <property type="entry name" value="Ribosome hibernation promotion factor-like"/>
    <property type="match status" value="1"/>
</dbReference>
<dbReference type="GO" id="GO:0043024">
    <property type="term" value="F:ribosomal small subunit binding"/>
    <property type="evidence" value="ECO:0007669"/>
    <property type="project" value="TreeGrafter"/>
</dbReference>
<dbReference type="CDD" id="cd00552">
    <property type="entry name" value="RaiA"/>
    <property type="match status" value="1"/>
</dbReference>
<dbReference type="InterPro" id="IPR003489">
    <property type="entry name" value="RHF/RaiA"/>
</dbReference>